<sequence>MRYIGCLYARSSESLRLRKDAADDIAQAKALTAQCPFLCQANLLYSISLFWSDDRAGSRRYMDDAISMAISLGMHRQEFAAMFGEGDAILAESWRRTWWQIYIVEWNYTAITRETNSRMRDVCAAVDLPCEEHEYEAGAIPTPASLADFDSREFASESPSFSLFAYLIGSTRGIAQILAGTPLNKETYPPVEVVEAADAMVDGWILLLPDSKRPVMSKTGEIDELLFQAYMGMHAGMVGLHRPYSALLFDPLEEISSCFTNAPGNEPLDENTNIHTMRCLASVEAQIRLMTLPKRPFCHSPFTICMITTGTIPFLSACKFLLTGTKLSIAREQIRLTIGCLRSLAHVWPQGEKTVKEIQAIAREVLGLGASAASMSCPQHSTAASGTSSRVSGSQRSPESMNGSRDSSTMEESLFPDSMDSLSSYWDIQNQQIDMNLWFTNYS</sequence>
<gene>
    <name evidence="4" type="ORF">QQS21_000751</name>
</gene>
<keyword evidence="5" id="KW-1185">Reference proteome</keyword>
<dbReference type="Pfam" id="PF04082">
    <property type="entry name" value="Fungal_trans"/>
    <property type="match status" value="1"/>
</dbReference>
<evidence type="ECO:0000313" key="4">
    <source>
        <dbReference type="EMBL" id="KAK2616317.1"/>
    </source>
</evidence>
<dbReference type="EMBL" id="JASWJB010000007">
    <property type="protein sequence ID" value="KAK2616317.1"/>
    <property type="molecule type" value="Genomic_DNA"/>
</dbReference>
<dbReference type="GO" id="GO:0008270">
    <property type="term" value="F:zinc ion binding"/>
    <property type="evidence" value="ECO:0007669"/>
    <property type="project" value="InterPro"/>
</dbReference>
<reference evidence="4" key="1">
    <citation type="submission" date="2023-06" db="EMBL/GenBank/DDBJ databases">
        <title>Conoideocrella luteorostrata (Hypocreales: Clavicipitaceae), a potential biocontrol fungus for elongate hemlock scale in United States Christmas tree production areas.</title>
        <authorList>
            <person name="Barrett H."/>
            <person name="Lovett B."/>
            <person name="Macias A.M."/>
            <person name="Stajich J.E."/>
            <person name="Kasson M.T."/>
        </authorList>
    </citation>
    <scope>NUCLEOTIDE SEQUENCE</scope>
    <source>
        <strain evidence="4">ARSEF 14590</strain>
    </source>
</reference>
<protein>
    <recommendedName>
        <fullName evidence="3">Xylanolytic transcriptional activator regulatory domain-containing protein</fullName>
    </recommendedName>
</protein>
<comment type="caution">
    <text evidence="4">The sequence shown here is derived from an EMBL/GenBank/DDBJ whole genome shotgun (WGS) entry which is preliminary data.</text>
</comment>
<dbReference type="CDD" id="cd12148">
    <property type="entry name" value="fungal_TF_MHR"/>
    <property type="match status" value="1"/>
</dbReference>
<dbReference type="PANTHER" id="PTHR47431:SF4">
    <property type="entry name" value="ZN(II)2CYS6 TRANSCRIPTION FACTOR (EUROFUNG)"/>
    <property type="match status" value="1"/>
</dbReference>
<proteinExistence type="predicted"/>
<evidence type="ECO:0000256" key="1">
    <source>
        <dbReference type="ARBA" id="ARBA00023242"/>
    </source>
</evidence>
<feature type="region of interest" description="Disordered" evidence="2">
    <location>
        <begin position="377"/>
        <end position="413"/>
    </location>
</feature>
<accession>A0AAJ0D0P8</accession>
<dbReference type="AlphaFoldDB" id="A0AAJ0D0P8"/>
<feature type="compositionally biased region" description="Polar residues" evidence="2">
    <location>
        <begin position="377"/>
        <end position="411"/>
    </location>
</feature>
<keyword evidence="1" id="KW-0539">Nucleus</keyword>
<evidence type="ECO:0000259" key="3">
    <source>
        <dbReference type="Pfam" id="PF04082"/>
    </source>
</evidence>
<organism evidence="4 5">
    <name type="scientific">Conoideocrella luteorostrata</name>
    <dbReference type="NCBI Taxonomy" id="1105319"/>
    <lineage>
        <taxon>Eukaryota</taxon>
        <taxon>Fungi</taxon>
        <taxon>Dikarya</taxon>
        <taxon>Ascomycota</taxon>
        <taxon>Pezizomycotina</taxon>
        <taxon>Sordariomycetes</taxon>
        <taxon>Hypocreomycetidae</taxon>
        <taxon>Hypocreales</taxon>
        <taxon>Clavicipitaceae</taxon>
        <taxon>Conoideocrella</taxon>
    </lineage>
</organism>
<dbReference type="InterPro" id="IPR007219">
    <property type="entry name" value="XnlR_reg_dom"/>
</dbReference>
<evidence type="ECO:0000313" key="5">
    <source>
        <dbReference type="Proteomes" id="UP001251528"/>
    </source>
</evidence>
<feature type="domain" description="Xylanolytic transcriptional activator regulatory" evidence="3">
    <location>
        <begin position="38"/>
        <end position="143"/>
    </location>
</feature>
<name>A0AAJ0D0P8_9HYPO</name>
<dbReference type="GO" id="GO:0003677">
    <property type="term" value="F:DNA binding"/>
    <property type="evidence" value="ECO:0007669"/>
    <property type="project" value="InterPro"/>
</dbReference>
<dbReference type="PANTHER" id="PTHR47431">
    <property type="entry name" value="ZN(II)2CYS6 TRANSCRIPTION FACTOR (EUROFUNG)-RELATED"/>
    <property type="match status" value="1"/>
</dbReference>
<evidence type="ECO:0000256" key="2">
    <source>
        <dbReference type="SAM" id="MobiDB-lite"/>
    </source>
</evidence>
<dbReference type="GO" id="GO:0006351">
    <property type="term" value="P:DNA-templated transcription"/>
    <property type="evidence" value="ECO:0007669"/>
    <property type="project" value="InterPro"/>
</dbReference>
<dbReference type="Proteomes" id="UP001251528">
    <property type="component" value="Unassembled WGS sequence"/>
</dbReference>